<organism evidence="1 2">
    <name type="scientific">Entomophthora muscae</name>
    <dbReference type="NCBI Taxonomy" id="34485"/>
    <lineage>
        <taxon>Eukaryota</taxon>
        <taxon>Fungi</taxon>
        <taxon>Fungi incertae sedis</taxon>
        <taxon>Zoopagomycota</taxon>
        <taxon>Entomophthoromycotina</taxon>
        <taxon>Entomophthoromycetes</taxon>
        <taxon>Entomophthorales</taxon>
        <taxon>Entomophthoraceae</taxon>
        <taxon>Entomophthora</taxon>
    </lineage>
</organism>
<name>A0ACC2T222_9FUNG</name>
<sequence length="158" mass="17201">MIEAQNAKVHSTPSLRSSGSRLFHQLVVPKPNSALCQQFQPSTSLQFRCTTTKLWETFYIHSLRHKKSSPSRNGIPKPPSASLGKQDFTYETSDDGSDVDSDEDKPDVKSSMKNKLSARSQAAAKCSAPASKPIPRNSYTGNKNANMADQSGSKAEPS</sequence>
<evidence type="ECO:0000313" key="2">
    <source>
        <dbReference type="Proteomes" id="UP001165960"/>
    </source>
</evidence>
<keyword evidence="2" id="KW-1185">Reference proteome</keyword>
<comment type="caution">
    <text evidence="1">The sequence shown here is derived from an EMBL/GenBank/DDBJ whole genome shotgun (WGS) entry which is preliminary data.</text>
</comment>
<reference evidence="1" key="1">
    <citation type="submission" date="2022-04" db="EMBL/GenBank/DDBJ databases">
        <title>Genome of the entomopathogenic fungus Entomophthora muscae.</title>
        <authorList>
            <person name="Elya C."/>
            <person name="Lovett B.R."/>
            <person name="Lee E."/>
            <person name="Macias A.M."/>
            <person name="Hajek A.E."/>
            <person name="De Bivort B.L."/>
            <person name="Kasson M.T."/>
            <person name="De Fine Licht H.H."/>
            <person name="Stajich J.E."/>
        </authorList>
    </citation>
    <scope>NUCLEOTIDE SEQUENCE</scope>
    <source>
        <strain evidence="1">Berkeley</strain>
    </source>
</reference>
<protein>
    <submittedName>
        <fullName evidence="1">Uncharacterized protein</fullName>
    </submittedName>
</protein>
<dbReference type="EMBL" id="QTSX02003699">
    <property type="protein sequence ID" value="KAJ9068708.1"/>
    <property type="molecule type" value="Genomic_DNA"/>
</dbReference>
<gene>
    <name evidence="1" type="ORF">DSO57_1025943</name>
</gene>
<dbReference type="Proteomes" id="UP001165960">
    <property type="component" value="Unassembled WGS sequence"/>
</dbReference>
<evidence type="ECO:0000313" key="1">
    <source>
        <dbReference type="EMBL" id="KAJ9068708.1"/>
    </source>
</evidence>
<proteinExistence type="predicted"/>
<accession>A0ACC2T222</accession>